<gene>
    <name evidence="2" type="ORF">Q7514_17350</name>
</gene>
<reference evidence="2 3" key="1">
    <citation type="submission" date="2023-07" db="EMBL/GenBank/DDBJ databases">
        <authorList>
            <person name="Girao M."/>
            <person name="Carvalho M.F."/>
        </authorList>
    </citation>
    <scope>NUCLEOTIDE SEQUENCE [LARGE SCALE GENOMIC DNA]</scope>
    <source>
        <strain evidence="2 3">YIM65754</strain>
    </source>
</reference>
<sequence length="118" mass="12883">MTQDVEKRWRDPKAFRSAVRYAAIVIAIALLIMAGVIVWSATSGDSCADAEFAVCTDPARQILMFGPVLVFLLGGLGAFIRTYLVWKEGGRWPIWHGTGWALFVLMVMYAGISATAAT</sequence>
<evidence type="ECO:0008006" key="4">
    <source>
        <dbReference type="Google" id="ProtNLM"/>
    </source>
</evidence>
<keyword evidence="3" id="KW-1185">Reference proteome</keyword>
<feature type="transmembrane region" description="Helical" evidence="1">
    <location>
        <begin position="21"/>
        <end position="42"/>
    </location>
</feature>
<organism evidence="2 3">
    <name type="scientific">Rhodococcus artemisiae</name>
    <dbReference type="NCBI Taxonomy" id="714159"/>
    <lineage>
        <taxon>Bacteria</taxon>
        <taxon>Bacillati</taxon>
        <taxon>Actinomycetota</taxon>
        <taxon>Actinomycetes</taxon>
        <taxon>Mycobacteriales</taxon>
        <taxon>Nocardiaceae</taxon>
        <taxon>Rhodococcus</taxon>
    </lineage>
</organism>
<comment type="caution">
    <text evidence="2">The sequence shown here is derived from an EMBL/GenBank/DDBJ whole genome shotgun (WGS) entry which is preliminary data.</text>
</comment>
<evidence type="ECO:0000313" key="3">
    <source>
        <dbReference type="Proteomes" id="UP001336020"/>
    </source>
</evidence>
<protein>
    <recommendedName>
        <fullName evidence="4">Integral membrane protein</fullName>
    </recommendedName>
</protein>
<evidence type="ECO:0000313" key="2">
    <source>
        <dbReference type="EMBL" id="MEE2059287.1"/>
    </source>
</evidence>
<name>A0ABU7LDF8_9NOCA</name>
<keyword evidence="1" id="KW-1133">Transmembrane helix</keyword>
<evidence type="ECO:0000256" key="1">
    <source>
        <dbReference type="SAM" id="Phobius"/>
    </source>
</evidence>
<dbReference type="RefSeq" id="WP_330134540.1">
    <property type="nucleotide sequence ID" value="NZ_JAUTXY010000008.1"/>
</dbReference>
<dbReference type="Proteomes" id="UP001336020">
    <property type="component" value="Unassembled WGS sequence"/>
</dbReference>
<dbReference type="EMBL" id="JAUTXY010000008">
    <property type="protein sequence ID" value="MEE2059287.1"/>
    <property type="molecule type" value="Genomic_DNA"/>
</dbReference>
<feature type="transmembrane region" description="Helical" evidence="1">
    <location>
        <begin position="62"/>
        <end position="86"/>
    </location>
</feature>
<feature type="transmembrane region" description="Helical" evidence="1">
    <location>
        <begin position="98"/>
        <end position="117"/>
    </location>
</feature>
<keyword evidence="1" id="KW-0472">Membrane</keyword>
<proteinExistence type="predicted"/>
<keyword evidence="1" id="KW-0812">Transmembrane</keyword>
<accession>A0ABU7LDF8</accession>